<proteinExistence type="predicted"/>
<protein>
    <recommendedName>
        <fullName evidence="1">PRELI/MSF1 domain-containing protein</fullName>
    </recommendedName>
</protein>
<dbReference type="STRING" id="2018661.A0A2A2KDV7"/>
<dbReference type="GO" id="GO:0005758">
    <property type="term" value="C:mitochondrial intermembrane space"/>
    <property type="evidence" value="ECO:0007669"/>
    <property type="project" value="InterPro"/>
</dbReference>
<accession>A0A2A2KDV7</accession>
<organism evidence="2 3">
    <name type="scientific">Diploscapter pachys</name>
    <dbReference type="NCBI Taxonomy" id="2018661"/>
    <lineage>
        <taxon>Eukaryota</taxon>
        <taxon>Metazoa</taxon>
        <taxon>Ecdysozoa</taxon>
        <taxon>Nematoda</taxon>
        <taxon>Chromadorea</taxon>
        <taxon>Rhabditida</taxon>
        <taxon>Rhabditina</taxon>
        <taxon>Rhabditomorpha</taxon>
        <taxon>Rhabditoidea</taxon>
        <taxon>Rhabditidae</taxon>
        <taxon>Diploscapter</taxon>
    </lineage>
</organism>
<dbReference type="PANTHER" id="PTHR11158">
    <property type="entry name" value="MSF1/PX19 RELATED"/>
    <property type="match status" value="1"/>
</dbReference>
<dbReference type="EMBL" id="LIAE01008849">
    <property type="protein sequence ID" value="PAV72097.1"/>
    <property type="molecule type" value="Genomic_DNA"/>
</dbReference>
<dbReference type="AlphaFoldDB" id="A0A2A2KDV7"/>
<dbReference type="InterPro" id="IPR037365">
    <property type="entry name" value="Slowmo/Ups"/>
</dbReference>
<reference evidence="2 3" key="1">
    <citation type="journal article" date="2017" name="Curr. Biol.">
        <title>Genome architecture and evolution of a unichromosomal asexual nematode.</title>
        <authorList>
            <person name="Fradin H."/>
            <person name="Zegar C."/>
            <person name="Gutwein M."/>
            <person name="Lucas J."/>
            <person name="Kovtun M."/>
            <person name="Corcoran D."/>
            <person name="Baugh L.R."/>
            <person name="Kiontke K."/>
            <person name="Gunsalus K."/>
            <person name="Fitch D.H."/>
            <person name="Piano F."/>
        </authorList>
    </citation>
    <scope>NUCLEOTIDE SEQUENCE [LARGE SCALE GENOMIC DNA]</scope>
    <source>
        <strain evidence="2">PF1309</strain>
    </source>
</reference>
<keyword evidence="3" id="KW-1185">Reference proteome</keyword>
<evidence type="ECO:0000313" key="2">
    <source>
        <dbReference type="EMBL" id="PAV72097.1"/>
    </source>
</evidence>
<comment type="caution">
    <text evidence="2">The sequence shown here is derived from an EMBL/GenBank/DDBJ whole genome shotgun (WGS) entry which is preliminary data.</text>
</comment>
<evidence type="ECO:0000313" key="3">
    <source>
        <dbReference type="Proteomes" id="UP000218231"/>
    </source>
</evidence>
<name>A0A2A2KDV7_9BILA</name>
<dbReference type="Pfam" id="PF04707">
    <property type="entry name" value="PRELI"/>
    <property type="match status" value="1"/>
</dbReference>
<evidence type="ECO:0000259" key="1">
    <source>
        <dbReference type="PROSITE" id="PS50904"/>
    </source>
</evidence>
<dbReference type="Proteomes" id="UP000218231">
    <property type="component" value="Unassembled WGS sequence"/>
</dbReference>
<gene>
    <name evidence="2" type="ORF">WR25_20786</name>
</gene>
<sequence>MNERFFSHNWETVVNAAWQKYPNPMNGAVTGIDVVRQQLDKGQILSERVIQSKFHIPSWATTLTGFSGTQYSHEFTTIDPQKKEMSLTTRNLNGNSFLRVDEKLVYKPLPEDPSKTILTQEAIVAITLPAFTEYCEKTFLNVYSTNATKGRRGVEWVIDHLKKASEDLQNKVSSEVNELSEKVRSAFNSSTAAPQCNAQPATTR</sequence>
<dbReference type="InterPro" id="IPR006797">
    <property type="entry name" value="PRELI/MSF1_dom"/>
</dbReference>
<dbReference type="OrthoDB" id="407630at2759"/>
<feature type="domain" description="PRELI/MSF1" evidence="1">
    <location>
        <begin position="1"/>
        <end position="166"/>
    </location>
</feature>
<dbReference type="PROSITE" id="PS50904">
    <property type="entry name" value="PRELI_MSF1"/>
    <property type="match status" value="1"/>
</dbReference>